<dbReference type="PANTHER" id="PTHR33973:SF4">
    <property type="entry name" value="OS07G0153300 PROTEIN"/>
    <property type="match status" value="1"/>
</dbReference>
<evidence type="ECO:0000313" key="2">
    <source>
        <dbReference type="Proteomes" id="UP001149719"/>
    </source>
</evidence>
<evidence type="ECO:0000313" key="1">
    <source>
        <dbReference type="EMBL" id="MCZ2721307.1"/>
    </source>
</evidence>
<accession>A0ABT4JTF6</accession>
<protein>
    <submittedName>
        <fullName evidence="1">DUF1365 domain-containing protein</fullName>
    </submittedName>
</protein>
<dbReference type="Proteomes" id="UP001149719">
    <property type="component" value="Unassembled WGS sequence"/>
</dbReference>
<keyword evidence="2" id="KW-1185">Reference proteome</keyword>
<organism evidence="1 2">
    <name type="scientific">Marinomonas phaeophyticola</name>
    <dbReference type="NCBI Taxonomy" id="3004091"/>
    <lineage>
        <taxon>Bacteria</taxon>
        <taxon>Pseudomonadati</taxon>
        <taxon>Pseudomonadota</taxon>
        <taxon>Gammaproteobacteria</taxon>
        <taxon>Oceanospirillales</taxon>
        <taxon>Oceanospirillaceae</taxon>
        <taxon>Marinomonas</taxon>
    </lineage>
</organism>
<dbReference type="InterPro" id="IPR010775">
    <property type="entry name" value="DUF1365"/>
</dbReference>
<sequence length="270" mass="31915">MRPQSTLLKSGIYHGWVRHRRYSPKRHDFKYRVFMMYLDLDELDKVFALSSWWSKKSWHFARFKRSDYLGDPKQSLSESVRHKVKTQLGVDVDGPIRLLTNLRYFGFIINPISVYYCFDKADLLQAMVLEVTNTPWGEKVQYVLRCDPNTHKQRITFNKEMHVSPFHPMSHFYDWRSNVPKTKIAIHMENKNALSTNELAKNSVVFDATLSLQREEISSTSLRRILLQYPFMTLKVVLSIYWQALKIWKKGIPVQDHPNSTVSAKKKERS</sequence>
<proteinExistence type="predicted"/>
<comment type="caution">
    <text evidence="1">The sequence shown here is derived from an EMBL/GenBank/DDBJ whole genome shotgun (WGS) entry which is preliminary data.</text>
</comment>
<dbReference type="Pfam" id="PF07103">
    <property type="entry name" value="DUF1365"/>
    <property type="match status" value="1"/>
</dbReference>
<name>A0ABT4JTF6_9GAMM</name>
<reference evidence="1" key="1">
    <citation type="submission" date="2022-12" db="EMBL/GenBank/DDBJ databases">
        <title>Marinomonas 15G1-11 sp. nov, isolated from marine algae.</title>
        <authorList>
            <person name="Butt M."/>
            <person name="Choi D.G."/>
            <person name="Kim J.M."/>
            <person name="Lee J.K."/>
            <person name="Baek J.H."/>
            <person name="Jeon C.O."/>
        </authorList>
    </citation>
    <scope>NUCLEOTIDE SEQUENCE</scope>
    <source>
        <strain evidence="1">15G1-11</strain>
    </source>
</reference>
<gene>
    <name evidence="1" type="ORF">O1D97_06515</name>
</gene>
<dbReference type="PANTHER" id="PTHR33973">
    <property type="entry name" value="OS07G0153300 PROTEIN"/>
    <property type="match status" value="1"/>
</dbReference>
<dbReference type="RefSeq" id="WP_269123975.1">
    <property type="nucleotide sequence ID" value="NZ_JAPUBN010000013.1"/>
</dbReference>
<dbReference type="EMBL" id="JAPUBN010000013">
    <property type="protein sequence ID" value="MCZ2721307.1"/>
    <property type="molecule type" value="Genomic_DNA"/>
</dbReference>